<dbReference type="PROSITE" id="PS00615">
    <property type="entry name" value="C_TYPE_LECTIN_1"/>
    <property type="match status" value="1"/>
</dbReference>
<keyword evidence="2" id="KW-1015">Disulfide bond</keyword>
<dbReference type="GO" id="GO:0030246">
    <property type="term" value="F:carbohydrate binding"/>
    <property type="evidence" value="ECO:0007669"/>
    <property type="project" value="UniProtKB-KW"/>
</dbReference>
<sequence>VWVFVSHVCLLCVTSPRRHFEGMFALSSELKVYRTKNWTESRRYCTERGADLVIINNKEEQDFVKKISRGTQTWIGLSDIFEESKWKWVDGSALNFRFWLVDEPRGQTVENCVVTHVGWVDYPCTSVFKWICEKINVK</sequence>
<dbReference type="CDD" id="cd03590">
    <property type="entry name" value="CLECT_DC-SIGN_like"/>
    <property type="match status" value="1"/>
</dbReference>
<evidence type="ECO:0000256" key="2">
    <source>
        <dbReference type="ARBA" id="ARBA00023157"/>
    </source>
</evidence>
<dbReference type="InterPro" id="IPR018378">
    <property type="entry name" value="C-type_lectin_CS"/>
</dbReference>
<dbReference type="PANTHER" id="PTHR22803">
    <property type="entry name" value="MANNOSE, PHOSPHOLIPASE, LECTIN RECEPTOR RELATED"/>
    <property type="match status" value="1"/>
</dbReference>
<reference evidence="4" key="1">
    <citation type="submission" date="2025-08" db="UniProtKB">
        <authorList>
            <consortium name="Ensembl"/>
        </authorList>
    </citation>
    <scope>IDENTIFICATION</scope>
</reference>
<dbReference type="AlphaFoldDB" id="A0A8C2BKB4"/>
<evidence type="ECO:0000259" key="3">
    <source>
        <dbReference type="PROSITE" id="PS50041"/>
    </source>
</evidence>
<dbReference type="PROSITE" id="PS50041">
    <property type="entry name" value="C_TYPE_LECTIN_2"/>
    <property type="match status" value="1"/>
</dbReference>
<evidence type="ECO:0000313" key="5">
    <source>
        <dbReference type="Proteomes" id="UP000694700"/>
    </source>
</evidence>
<dbReference type="InterPro" id="IPR001304">
    <property type="entry name" value="C-type_lectin-like"/>
</dbReference>
<dbReference type="Ensembl" id="ENSCCRT00015125134.1">
    <property type="protein sequence ID" value="ENSCCRP00015121298.1"/>
    <property type="gene ID" value="ENSCCRG00015047674.1"/>
</dbReference>
<dbReference type="SMART" id="SM00034">
    <property type="entry name" value="CLECT"/>
    <property type="match status" value="1"/>
</dbReference>
<organism evidence="4 5">
    <name type="scientific">Cyprinus carpio</name>
    <name type="common">Common carp</name>
    <dbReference type="NCBI Taxonomy" id="7962"/>
    <lineage>
        <taxon>Eukaryota</taxon>
        <taxon>Metazoa</taxon>
        <taxon>Chordata</taxon>
        <taxon>Craniata</taxon>
        <taxon>Vertebrata</taxon>
        <taxon>Euteleostomi</taxon>
        <taxon>Actinopterygii</taxon>
        <taxon>Neopterygii</taxon>
        <taxon>Teleostei</taxon>
        <taxon>Ostariophysi</taxon>
        <taxon>Cypriniformes</taxon>
        <taxon>Cyprinidae</taxon>
        <taxon>Cyprininae</taxon>
        <taxon>Cyprinus</taxon>
    </lineage>
</organism>
<evidence type="ECO:0000256" key="1">
    <source>
        <dbReference type="ARBA" id="ARBA00022734"/>
    </source>
</evidence>
<dbReference type="InterPro" id="IPR016186">
    <property type="entry name" value="C-type_lectin-like/link_sf"/>
</dbReference>
<evidence type="ECO:0000313" key="4">
    <source>
        <dbReference type="Ensembl" id="ENSCCRP00015121298.1"/>
    </source>
</evidence>
<keyword evidence="1" id="KW-0430">Lectin</keyword>
<accession>A0A8C2BKB4</accession>
<dbReference type="SUPFAM" id="SSF56436">
    <property type="entry name" value="C-type lectin-like"/>
    <property type="match status" value="1"/>
</dbReference>
<dbReference type="InterPro" id="IPR050111">
    <property type="entry name" value="C-type_lectin/snaclec_domain"/>
</dbReference>
<dbReference type="Gene3D" id="3.10.100.10">
    <property type="entry name" value="Mannose-Binding Protein A, subunit A"/>
    <property type="match status" value="1"/>
</dbReference>
<dbReference type="InterPro" id="IPR033989">
    <property type="entry name" value="CD209-like_CTLD"/>
</dbReference>
<protein>
    <recommendedName>
        <fullName evidence="3">C-type lectin domain-containing protein</fullName>
    </recommendedName>
</protein>
<dbReference type="Pfam" id="PF00059">
    <property type="entry name" value="Lectin_C"/>
    <property type="match status" value="1"/>
</dbReference>
<dbReference type="Proteomes" id="UP000694700">
    <property type="component" value="Unplaced"/>
</dbReference>
<feature type="domain" description="C-type lectin" evidence="3">
    <location>
        <begin position="36"/>
        <end position="133"/>
    </location>
</feature>
<dbReference type="InterPro" id="IPR016187">
    <property type="entry name" value="CTDL_fold"/>
</dbReference>
<name>A0A8C2BKB4_CYPCA</name>
<proteinExistence type="predicted"/>